<keyword evidence="2" id="KW-1185">Reference proteome</keyword>
<proteinExistence type="predicted"/>
<name>A0A2I6PF81_9CAUD</name>
<dbReference type="EMBL" id="MG696114">
    <property type="protein sequence ID" value="AUM58384.1"/>
    <property type="molecule type" value="Genomic_DNA"/>
</dbReference>
<gene>
    <name evidence="1" type="ORF">phiP43_025</name>
</gene>
<protein>
    <submittedName>
        <fullName evidence="1">Uncharacterized protein</fullName>
    </submittedName>
</protein>
<reference evidence="1 2" key="1">
    <citation type="submission" date="2017-12" db="EMBL/GenBank/DDBJ databases">
        <title>Complete genome sequence and characterization of bacteriophage phiP4-3 infecting Proteus pennea.</title>
        <authorList>
            <person name="He Y."/>
            <person name="Yang H."/>
        </authorList>
    </citation>
    <scope>NUCLEOTIDE SEQUENCE [LARGE SCALE GENOMIC DNA]</scope>
</reference>
<accession>A0A2I6PF81</accession>
<organism evidence="1 2">
    <name type="scientific">Proteus phage phiP4-3</name>
    <dbReference type="NCBI Taxonomy" id="2065203"/>
    <lineage>
        <taxon>Viruses</taxon>
        <taxon>Duplodnaviria</taxon>
        <taxon>Heunggongvirae</taxon>
        <taxon>Uroviricota</taxon>
        <taxon>Caudoviricetes</taxon>
        <taxon>Pantevenvirales</taxon>
        <taxon>Straboviridae</taxon>
        <taxon>Bragavirus</taxon>
        <taxon>Bragavirus p43</taxon>
    </lineage>
</organism>
<evidence type="ECO:0000313" key="2">
    <source>
        <dbReference type="Proteomes" id="UP000240538"/>
    </source>
</evidence>
<evidence type="ECO:0000313" key="1">
    <source>
        <dbReference type="EMBL" id="AUM58384.1"/>
    </source>
</evidence>
<dbReference type="Proteomes" id="UP000240538">
    <property type="component" value="Segment"/>
</dbReference>
<sequence length="167" mass="19432">MKQPKNLKAVCRYKFKSEEDFNKFINAKNGVQNTQIANYITNNDFSKWDIEFGLKRINQSCYRLCVDGVFVPWVITPYLFTQFTIQFLEPLDEGKIVDGPTKHKVYSANLYTPGKAVFLDKKGVKKMIKDLEAKFKDPSIEIPELGYTEEKDFVSAYEFLKETLVKM</sequence>